<evidence type="ECO:0000259" key="2">
    <source>
        <dbReference type="Pfam" id="PF01425"/>
    </source>
</evidence>
<dbReference type="InterPro" id="IPR020556">
    <property type="entry name" value="Amidase_CS"/>
</dbReference>
<dbReference type="InterPro" id="IPR036928">
    <property type="entry name" value="AS_sf"/>
</dbReference>
<feature type="region of interest" description="Disordered" evidence="1">
    <location>
        <begin position="1"/>
        <end position="20"/>
    </location>
</feature>
<evidence type="ECO:0000256" key="1">
    <source>
        <dbReference type="SAM" id="MobiDB-lite"/>
    </source>
</evidence>
<dbReference type="Gene3D" id="3.90.1300.10">
    <property type="entry name" value="Amidase signature (AS) domain"/>
    <property type="match status" value="1"/>
</dbReference>
<dbReference type="InterPro" id="IPR023631">
    <property type="entry name" value="Amidase_dom"/>
</dbReference>
<dbReference type="NCBIfam" id="NF005687">
    <property type="entry name" value="PRK07487.1"/>
    <property type="match status" value="1"/>
</dbReference>
<accession>A0ABW2JEM7</accession>
<evidence type="ECO:0000313" key="4">
    <source>
        <dbReference type="Proteomes" id="UP001596523"/>
    </source>
</evidence>
<gene>
    <name evidence="3" type="ORF">ACFQVC_07500</name>
</gene>
<dbReference type="PANTHER" id="PTHR43372">
    <property type="entry name" value="FATTY-ACID AMIDE HYDROLASE"/>
    <property type="match status" value="1"/>
</dbReference>
<dbReference type="PROSITE" id="PS00571">
    <property type="entry name" value="AMIDASES"/>
    <property type="match status" value="1"/>
</dbReference>
<dbReference type="PANTHER" id="PTHR43372:SF4">
    <property type="entry name" value="FATTY-ACID AMIDE HYDROLASE 2"/>
    <property type="match status" value="1"/>
</dbReference>
<keyword evidence="4" id="KW-1185">Reference proteome</keyword>
<reference evidence="4" key="1">
    <citation type="journal article" date="2019" name="Int. J. Syst. Evol. Microbiol.">
        <title>The Global Catalogue of Microorganisms (GCM) 10K type strain sequencing project: providing services to taxonomists for standard genome sequencing and annotation.</title>
        <authorList>
            <consortium name="The Broad Institute Genomics Platform"/>
            <consortium name="The Broad Institute Genome Sequencing Center for Infectious Disease"/>
            <person name="Wu L."/>
            <person name="Ma J."/>
        </authorList>
    </citation>
    <scope>NUCLEOTIDE SEQUENCE [LARGE SCALE GENOMIC DNA]</scope>
    <source>
        <strain evidence="4">SYNS20</strain>
    </source>
</reference>
<name>A0ABW2JEM7_9ACTN</name>
<protein>
    <submittedName>
        <fullName evidence="3">Amidase</fullName>
    </submittedName>
</protein>
<dbReference type="SUPFAM" id="SSF75304">
    <property type="entry name" value="Amidase signature (AS) enzymes"/>
    <property type="match status" value="1"/>
</dbReference>
<dbReference type="Proteomes" id="UP001596523">
    <property type="component" value="Unassembled WGS sequence"/>
</dbReference>
<organism evidence="3 4">
    <name type="scientific">Streptomyces monticola</name>
    <dbReference type="NCBI Taxonomy" id="2666263"/>
    <lineage>
        <taxon>Bacteria</taxon>
        <taxon>Bacillati</taxon>
        <taxon>Actinomycetota</taxon>
        <taxon>Actinomycetes</taxon>
        <taxon>Kitasatosporales</taxon>
        <taxon>Streptomycetaceae</taxon>
        <taxon>Streptomyces</taxon>
    </lineage>
</organism>
<dbReference type="Pfam" id="PF01425">
    <property type="entry name" value="Amidase"/>
    <property type="match status" value="1"/>
</dbReference>
<evidence type="ECO:0000313" key="3">
    <source>
        <dbReference type="EMBL" id="MFC7304058.1"/>
    </source>
</evidence>
<feature type="domain" description="Amidase" evidence="2">
    <location>
        <begin position="41"/>
        <end position="481"/>
    </location>
</feature>
<comment type="caution">
    <text evidence="3">The sequence shown here is derived from an EMBL/GenBank/DDBJ whole genome shotgun (WGS) entry which is preliminary data.</text>
</comment>
<sequence length="504" mass="53146">MRHPDTPAQPAAKPAPSGELWQRPATELAAALRKRDISAVDVVRSCLGRIEEVNPELNALVDVRPDAALRAARRADEQAAAGAELGALHGIPVSIKINTEQRGHATTNGVTAFAHNIAEGDAACVTALRDAGAIPLGRSNAPAFSLRWFSTNDLHGRTLNPWGHSRTPGGSSGGAAASLAAGMTPLAQGNDIGGSIRFPAACCGVVGVRPTVGRVSDWGPPARVDTPHGPRELDFPPTVHSCAVQGPLARTVADARLILHAMSTPDLRTPHGVPVLPARTEQPRPTGPLKVAVVRGIGTVKNHPAVDRALTEAAAHLEDAGYELDERDDMPLLAEASRLWSLLITEDTRSLLPVVDQLGDDAIRTALAGHFAAAATLWGEQPSLQTYIDGWARRATLITRLQELLGSDRLLLTPVCAEPPFEQDADLAGQERVFALFPAMWPMTAVPILGFPAVTLPVTLHDGLPIGAQLIGGRFEEDLLLDAAQAIEDRTPALHPWTSAGGDG</sequence>
<dbReference type="EMBL" id="JBHTCF010000002">
    <property type="protein sequence ID" value="MFC7304058.1"/>
    <property type="molecule type" value="Genomic_DNA"/>
</dbReference>
<proteinExistence type="predicted"/>
<dbReference type="PIRSF" id="PIRSF001221">
    <property type="entry name" value="Amidase_fungi"/>
    <property type="match status" value="1"/>
</dbReference>
<dbReference type="InterPro" id="IPR052739">
    <property type="entry name" value="FAAH2"/>
</dbReference>
<dbReference type="RefSeq" id="WP_381827868.1">
    <property type="nucleotide sequence ID" value="NZ_JBHTCF010000002.1"/>
</dbReference>